<proteinExistence type="predicted"/>
<keyword evidence="5 8" id="KW-0812">Transmembrane</keyword>
<name>A0A0B7IUG0_9PROT</name>
<evidence type="ECO:0000313" key="10">
    <source>
        <dbReference type="EMBL" id="CEN55950.1"/>
    </source>
</evidence>
<dbReference type="GO" id="GO:0016763">
    <property type="term" value="F:pentosyltransferase activity"/>
    <property type="evidence" value="ECO:0007669"/>
    <property type="project" value="TreeGrafter"/>
</dbReference>
<keyword evidence="2" id="KW-1003">Cell membrane</keyword>
<organism evidence="10 11">
    <name type="scientific">Candidatus Methylopumilus turicensis</name>
    <dbReference type="NCBI Taxonomy" id="1581680"/>
    <lineage>
        <taxon>Bacteria</taxon>
        <taxon>Pseudomonadati</taxon>
        <taxon>Pseudomonadota</taxon>
        <taxon>Betaproteobacteria</taxon>
        <taxon>Nitrosomonadales</taxon>
        <taxon>Methylophilaceae</taxon>
        <taxon>Candidatus Methylopumilus</taxon>
    </lineage>
</organism>
<keyword evidence="11" id="KW-1185">Reference proteome</keyword>
<feature type="transmembrane region" description="Helical" evidence="8">
    <location>
        <begin position="215"/>
        <end position="237"/>
    </location>
</feature>
<dbReference type="STRING" id="1581680.BN1209_0907"/>
<evidence type="ECO:0000256" key="4">
    <source>
        <dbReference type="ARBA" id="ARBA00022679"/>
    </source>
</evidence>
<dbReference type="PANTHER" id="PTHR33908">
    <property type="entry name" value="MANNOSYLTRANSFERASE YKCB-RELATED"/>
    <property type="match status" value="1"/>
</dbReference>
<feature type="domain" description="Glycosyltransferase RgtA/B/C/D-like" evidence="9">
    <location>
        <begin position="91"/>
        <end position="223"/>
    </location>
</feature>
<dbReference type="InterPro" id="IPR038731">
    <property type="entry name" value="RgtA/B/C-like"/>
</dbReference>
<dbReference type="OrthoDB" id="8531263at2"/>
<feature type="transmembrane region" description="Helical" evidence="8">
    <location>
        <begin position="291"/>
        <end position="309"/>
    </location>
</feature>
<evidence type="ECO:0000256" key="5">
    <source>
        <dbReference type="ARBA" id="ARBA00022692"/>
    </source>
</evidence>
<evidence type="ECO:0000256" key="8">
    <source>
        <dbReference type="SAM" id="Phobius"/>
    </source>
</evidence>
<feature type="transmembrane region" description="Helical" evidence="8">
    <location>
        <begin position="351"/>
        <end position="370"/>
    </location>
</feature>
<protein>
    <recommendedName>
        <fullName evidence="9">Glycosyltransferase RgtA/B/C/D-like domain-containing protein</fullName>
    </recommendedName>
</protein>
<reference evidence="11" key="1">
    <citation type="submission" date="2014-12" db="EMBL/GenBank/DDBJ databases">
        <authorList>
            <person name="Salcher M.M."/>
        </authorList>
    </citation>
    <scope>NUCLEOTIDE SEQUENCE [LARGE SCALE GENOMIC DNA]</scope>
    <source>
        <strain evidence="11">MMS-10A-171</strain>
    </source>
</reference>
<feature type="transmembrane region" description="Helical" evidence="8">
    <location>
        <begin position="170"/>
        <end position="203"/>
    </location>
</feature>
<dbReference type="PANTHER" id="PTHR33908:SF11">
    <property type="entry name" value="MEMBRANE PROTEIN"/>
    <property type="match status" value="1"/>
</dbReference>
<dbReference type="GO" id="GO:0009103">
    <property type="term" value="P:lipopolysaccharide biosynthetic process"/>
    <property type="evidence" value="ECO:0007669"/>
    <property type="project" value="UniProtKB-ARBA"/>
</dbReference>
<evidence type="ECO:0000256" key="6">
    <source>
        <dbReference type="ARBA" id="ARBA00022989"/>
    </source>
</evidence>
<dbReference type="HOGENOM" id="CLU_036575_0_0_4"/>
<keyword evidence="4" id="KW-0808">Transferase</keyword>
<evidence type="ECO:0000256" key="3">
    <source>
        <dbReference type="ARBA" id="ARBA00022676"/>
    </source>
</evidence>
<evidence type="ECO:0000256" key="2">
    <source>
        <dbReference type="ARBA" id="ARBA00022475"/>
    </source>
</evidence>
<evidence type="ECO:0000256" key="7">
    <source>
        <dbReference type="ARBA" id="ARBA00023136"/>
    </source>
</evidence>
<feature type="transmembrane region" description="Helical" evidence="8">
    <location>
        <begin position="88"/>
        <end position="105"/>
    </location>
</feature>
<dbReference type="KEGG" id="mbac:BN1209_0907"/>
<keyword evidence="7 8" id="KW-0472">Membrane</keyword>
<dbReference type="RefSeq" id="WP_045751142.1">
    <property type="nucleotide sequence ID" value="NZ_LN794158.1"/>
</dbReference>
<keyword evidence="3" id="KW-0328">Glycosyltransferase</keyword>
<evidence type="ECO:0000313" key="11">
    <source>
        <dbReference type="Proteomes" id="UP000056322"/>
    </source>
</evidence>
<dbReference type="AlphaFoldDB" id="A0A0B7IUG0"/>
<comment type="subcellular location">
    <subcellularLocation>
        <location evidence="1">Cell membrane</location>
        <topology evidence="1">Multi-pass membrane protein</topology>
    </subcellularLocation>
</comment>
<accession>A0A0B7IUG0</accession>
<evidence type="ECO:0000256" key="1">
    <source>
        <dbReference type="ARBA" id="ARBA00004651"/>
    </source>
</evidence>
<dbReference type="Pfam" id="PF13231">
    <property type="entry name" value="PMT_2"/>
    <property type="match status" value="1"/>
</dbReference>
<dbReference type="Proteomes" id="UP000056322">
    <property type="component" value="Chromosome 1"/>
</dbReference>
<keyword evidence="6 8" id="KW-1133">Transmembrane helix</keyword>
<gene>
    <name evidence="10" type="ORF">BN1209_0907</name>
</gene>
<sequence>MTFSLYKKLYLALLGLLIVFVAVTFKQNGISNDEQVQHVYGQLLLKFYSSGFEDHAAFAYKNLYLYGGFFDLIAASLEKILPLWVWDIRHLISALFGIVGIAAVYKTTEKLAGERAALLAALLLTITGAWSGAMFTHTKDVSFGACMAWALYYTTLISDRFDRVPFHLSVKLGIAIGCALGLRIGGAFAVIYLLMLVMIASLIQTASFKAKLNFYIKAMVGLLPAGFTAFILMALFWPWALMGTDHILIAAKSFSHFAFNMNTIVDGTFVSIGEVSRSYLIQYLIIRLPEVFLLGLLCMAIVFCVRLPQQFKQSGFFKNQLPNISLAIAILFPILFVLADKPALYNGVRHFTFIIPPLAILAGIGLSKAWDALQQQPKLQLIYALLASVLALNTCYVLFELRPYQYIYYNHFAGKNLQQAEHRWEADYWSSSLIDATKMLENHLDAEQKNWPSSHQGPYFVAVCAEAFQGRAYLDDRFTITENWVRADFFISTTHMNCDKVLKGTIIGTVERLGAPLSVVKDRRELTGEDRRPRAAPRN</sequence>
<feature type="transmembrane region" description="Helical" evidence="8">
    <location>
        <begin position="117"/>
        <end position="135"/>
    </location>
</feature>
<dbReference type="InterPro" id="IPR050297">
    <property type="entry name" value="LipidA_mod_glycosyltrf_83"/>
</dbReference>
<evidence type="ECO:0000259" key="9">
    <source>
        <dbReference type="Pfam" id="PF13231"/>
    </source>
</evidence>
<feature type="transmembrane region" description="Helical" evidence="8">
    <location>
        <begin position="321"/>
        <end position="339"/>
    </location>
</feature>
<dbReference type="GO" id="GO:0005886">
    <property type="term" value="C:plasma membrane"/>
    <property type="evidence" value="ECO:0007669"/>
    <property type="project" value="UniProtKB-SubCell"/>
</dbReference>
<dbReference type="EMBL" id="LN794158">
    <property type="protein sequence ID" value="CEN55950.1"/>
    <property type="molecule type" value="Genomic_DNA"/>
</dbReference>
<feature type="transmembrane region" description="Helical" evidence="8">
    <location>
        <begin position="382"/>
        <end position="399"/>
    </location>
</feature>